<dbReference type="Proteomes" id="UP000078046">
    <property type="component" value="Unassembled WGS sequence"/>
</dbReference>
<dbReference type="EMBL" id="LWCA01000437">
    <property type="protein sequence ID" value="OAF68495.1"/>
    <property type="molecule type" value="Genomic_DNA"/>
</dbReference>
<organism evidence="1 2">
    <name type="scientific">Intoshia linei</name>
    <dbReference type="NCBI Taxonomy" id="1819745"/>
    <lineage>
        <taxon>Eukaryota</taxon>
        <taxon>Metazoa</taxon>
        <taxon>Spiralia</taxon>
        <taxon>Lophotrochozoa</taxon>
        <taxon>Mesozoa</taxon>
        <taxon>Orthonectida</taxon>
        <taxon>Rhopaluridae</taxon>
        <taxon>Intoshia</taxon>
    </lineage>
</organism>
<proteinExistence type="predicted"/>
<evidence type="ECO:0000313" key="2">
    <source>
        <dbReference type="Proteomes" id="UP000078046"/>
    </source>
</evidence>
<name>A0A177B2J0_9BILA</name>
<dbReference type="AlphaFoldDB" id="A0A177B2J0"/>
<evidence type="ECO:0000313" key="1">
    <source>
        <dbReference type="EMBL" id="OAF68495.1"/>
    </source>
</evidence>
<accession>A0A177B2J0</accession>
<protein>
    <submittedName>
        <fullName evidence="1">Uncharacterized protein</fullName>
    </submittedName>
</protein>
<reference evidence="1 2" key="1">
    <citation type="submission" date="2016-04" db="EMBL/GenBank/DDBJ databases">
        <title>The genome of Intoshia linei affirms orthonectids as highly simplified spiralians.</title>
        <authorList>
            <person name="Mikhailov K.V."/>
            <person name="Slusarev G.S."/>
            <person name="Nikitin M.A."/>
            <person name="Logacheva M.D."/>
            <person name="Penin A."/>
            <person name="Aleoshin V."/>
            <person name="Panchin Y.V."/>
        </authorList>
    </citation>
    <scope>NUCLEOTIDE SEQUENCE [LARGE SCALE GENOMIC DNA]</scope>
    <source>
        <strain evidence="1">Intl2013</strain>
        <tissue evidence="1">Whole animal</tissue>
    </source>
</reference>
<keyword evidence="2" id="KW-1185">Reference proteome</keyword>
<gene>
    <name evidence="1" type="ORF">A3Q56_03774</name>
</gene>
<comment type="caution">
    <text evidence="1">The sequence shown here is derived from an EMBL/GenBank/DDBJ whole genome shotgun (WGS) entry which is preliminary data.</text>
</comment>
<sequence length="60" mass="7060">MCKTEIVHNGINVKMTLLESQESDCSLLSPYRTLDWRRQNIYSAVQRCPLFKLSRESTRL</sequence>